<feature type="domain" description="PucR C-terminal helix-turn-helix" evidence="3">
    <location>
        <begin position="459"/>
        <end position="515"/>
    </location>
</feature>
<dbReference type="PANTHER" id="PTHR33744">
    <property type="entry name" value="CARBOHYDRATE DIACID REGULATOR"/>
    <property type="match status" value="1"/>
</dbReference>
<reference evidence="4 5" key="1">
    <citation type="journal article" date="2019" name="Nat. Commun.">
        <title>The antimicrobial potential of Streptomyces from insect microbiomes.</title>
        <authorList>
            <person name="Chevrette M.G."/>
            <person name="Carlson C.M."/>
            <person name="Ortega H.E."/>
            <person name="Thomas C."/>
            <person name="Ananiev G.E."/>
            <person name="Barns K.J."/>
            <person name="Book A.J."/>
            <person name="Cagnazzo J."/>
            <person name="Carlos C."/>
            <person name="Flanigan W."/>
            <person name="Grubbs K.J."/>
            <person name="Horn H.A."/>
            <person name="Hoffmann F.M."/>
            <person name="Klassen J.L."/>
            <person name="Knack J.J."/>
            <person name="Lewin G.R."/>
            <person name="McDonald B.R."/>
            <person name="Muller L."/>
            <person name="Melo W.G.P."/>
            <person name="Pinto-Tomas A.A."/>
            <person name="Schmitz A."/>
            <person name="Wendt-Pienkowski E."/>
            <person name="Wildman S."/>
            <person name="Zhao M."/>
            <person name="Zhang F."/>
            <person name="Bugni T.S."/>
            <person name="Andes D.R."/>
            <person name="Pupo M.T."/>
            <person name="Currie C.R."/>
        </authorList>
    </citation>
    <scope>NUCLEOTIDE SEQUENCE [LARGE SCALE GENOMIC DNA]</scope>
    <source>
        <strain evidence="4 5">SID5840</strain>
    </source>
</reference>
<dbReference type="InterPro" id="IPR051448">
    <property type="entry name" value="CdaR-like_regulators"/>
</dbReference>
<dbReference type="InterPro" id="IPR012914">
    <property type="entry name" value="PucR_dom"/>
</dbReference>
<dbReference type="AlphaFoldDB" id="A0A7K2IZ06"/>
<organism evidence="4 5">
    <name type="scientific">Nocardiopsis alba</name>
    <dbReference type="NCBI Taxonomy" id="53437"/>
    <lineage>
        <taxon>Bacteria</taxon>
        <taxon>Bacillati</taxon>
        <taxon>Actinomycetota</taxon>
        <taxon>Actinomycetes</taxon>
        <taxon>Streptosporangiales</taxon>
        <taxon>Nocardiopsidaceae</taxon>
        <taxon>Nocardiopsis</taxon>
    </lineage>
</organism>
<sequence>MNTDRTDVHHVLLSEIVGRRDLDLTLVVAAGDPPITWATASELVEPAVYLRGGELLLTAGVNLPETVEGTRDYVASLVSVGVGALGFGVAPVHEAVPEPLVDQCREQGLPLLRIPRTTSFSAVGRAVGEELSERHLRVLRGISESHQALARAVTAPDPVERLLRVLAGALGGWVVLAPTGPDARVRRTDGAPTAFPDDLRSLIVRLTTPGGPRSAKAELGADEVFLHTVGPPPEERGVVMVGRPTPLDITDRAVLRTATALLELLFRAGGEGPPDPALPLVALLLDGGLDTRSSTVLARLTDTRARSGHDTARPSTRERGTAYRVLRASPASGGGPAAATDPTWGTHLVDRPAPDAADEVARAILADRGARAHREHLDLLRSQGWVGALSPAVAAAELPEADRDAASLLVRARALGEPLLYPTEGDDPFDTLLSSAEAARAGRAILGPLAEDTDTARALRATLHAWLARHGNWDRTAGDLGVHRNSVRHRIGRIERDLGVDLADPEHRMRLWFALTRGHAGEPPGSVAGSGHPSTGSDGPPRGRDAPSAG</sequence>
<feature type="domain" description="Purine catabolism PurC-like" evidence="2">
    <location>
        <begin position="32"/>
        <end position="130"/>
    </location>
</feature>
<gene>
    <name evidence="4" type="ORF">GTW20_23760</name>
</gene>
<dbReference type="InterPro" id="IPR025736">
    <property type="entry name" value="PucR_C-HTH_dom"/>
</dbReference>
<dbReference type="InterPro" id="IPR042070">
    <property type="entry name" value="PucR_C-HTH_sf"/>
</dbReference>
<dbReference type="Proteomes" id="UP000467124">
    <property type="component" value="Unassembled WGS sequence"/>
</dbReference>
<evidence type="ECO:0000259" key="2">
    <source>
        <dbReference type="Pfam" id="PF07905"/>
    </source>
</evidence>
<feature type="compositionally biased region" description="Basic and acidic residues" evidence="1">
    <location>
        <begin position="541"/>
        <end position="550"/>
    </location>
</feature>
<evidence type="ECO:0000259" key="3">
    <source>
        <dbReference type="Pfam" id="PF13556"/>
    </source>
</evidence>
<evidence type="ECO:0000313" key="5">
    <source>
        <dbReference type="Proteomes" id="UP000467124"/>
    </source>
</evidence>
<name>A0A7K2IZ06_9ACTN</name>
<evidence type="ECO:0000313" key="4">
    <source>
        <dbReference type="EMBL" id="MYR35193.1"/>
    </source>
</evidence>
<protein>
    <submittedName>
        <fullName evidence="4">PucR family transcriptional regulator</fullName>
    </submittedName>
</protein>
<dbReference type="RefSeq" id="WP_161111948.1">
    <property type="nucleotide sequence ID" value="NZ_WWHY01000001.1"/>
</dbReference>
<dbReference type="PANTHER" id="PTHR33744:SF1">
    <property type="entry name" value="DNA-BINDING TRANSCRIPTIONAL ACTIVATOR ADER"/>
    <property type="match status" value="1"/>
</dbReference>
<accession>A0A7K2IZ06</accession>
<dbReference type="EMBL" id="WWHY01000001">
    <property type="protein sequence ID" value="MYR35193.1"/>
    <property type="molecule type" value="Genomic_DNA"/>
</dbReference>
<dbReference type="Pfam" id="PF13556">
    <property type="entry name" value="HTH_30"/>
    <property type="match status" value="1"/>
</dbReference>
<dbReference type="Pfam" id="PF07905">
    <property type="entry name" value="PucR"/>
    <property type="match status" value="1"/>
</dbReference>
<feature type="region of interest" description="Disordered" evidence="1">
    <location>
        <begin position="521"/>
        <end position="550"/>
    </location>
</feature>
<dbReference type="Gene3D" id="1.10.10.2840">
    <property type="entry name" value="PucR C-terminal helix-turn-helix domain"/>
    <property type="match status" value="1"/>
</dbReference>
<proteinExistence type="predicted"/>
<evidence type="ECO:0000256" key="1">
    <source>
        <dbReference type="SAM" id="MobiDB-lite"/>
    </source>
</evidence>
<comment type="caution">
    <text evidence="4">The sequence shown here is derived from an EMBL/GenBank/DDBJ whole genome shotgun (WGS) entry which is preliminary data.</text>
</comment>